<evidence type="ECO:0000313" key="3">
    <source>
        <dbReference type="Proteomes" id="UP000294335"/>
    </source>
</evidence>
<sequence>MTDASGQVIKKPKKPKKPKENSAKRGLGRWMDSAEAGSAEPAVKAVRKVPSFNGGPRKRKP</sequence>
<reference evidence="2 3" key="1">
    <citation type="submission" date="2018-02" db="EMBL/GenBank/DDBJ databases">
        <authorList>
            <person name="Dubost A."/>
        </authorList>
    </citation>
    <scope>NUCLEOTIDE SEQUENCE [LARGE SCALE GENOMIC DNA]</scope>
    <source>
        <strain evidence="3">JV551A3</strain>
    </source>
</reference>
<evidence type="ECO:0008006" key="4">
    <source>
        <dbReference type="Google" id="ProtNLM"/>
    </source>
</evidence>
<dbReference type="Proteomes" id="UP000294335">
    <property type="component" value="Unassembled WGS sequence"/>
</dbReference>
<comment type="caution">
    <text evidence="2">The sequence shown here is derived from an EMBL/GenBank/DDBJ whole genome shotgun (WGS) entry which is preliminary data.</text>
</comment>
<evidence type="ECO:0000256" key="1">
    <source>
        <dbReference type="SAM" id="MobiDB-lite"/>
    </source>
</evidence>
<gene>
    <name evidence="2" type="ORF">JV551A3_V1_2230002</name>
</gene>
<dbReference type="AlphaFoldDB" id="A0AAQ1PCF6"/>
<dbReference type="EMBL" id="OPYN01000223">
    <property type="protein sequence ID" value="SPO63767.1"/>
    <property type="molecule type" value="Genomic_DNA"/>
</dbReference>
<protein>
    <recommendedName>
        <fullName evidence="4">ATP-dependent RNA helicase RhlE</fullName>
    </recommendedName>
</protein>
<name>A0AAQ1PCF6_9PSED</name>
<keyword evidence="3" id="KW-1185">Reference proteome</keyword>
<evidence type="ECO:0000313" key="2">
    <source>
        <dbReference type="EMBL" id="SPO63767.1"/>
    </source>
</evidence>
<proteinExistence type="predicted"/>
<feature type="region of interest" description="Disordered" evidence="1">
    <location>
        <begin position="1"/>
        <end position="61"/>
    </location>
</feature>
<accession>A0AAQ1PCF6</accession>
<organism evidence="2 3">
    <name type="scientific">Pseudomonas inefficax</name>
    <dbReference type="NCBI Taxonomy" id="2078786"/>
    <lineage>
        <taxon>Bacteria</taxon>
        <taxon>Pseudomonadati</taxon>
        <taxon>Pseudomonadota</taxon>
        <taxon>Gammaproteobacteria</taxon>
        <taxon>Pseudomonadales</taxon>
        <taxon>Pseudomonadaceae</taxon>
        <taxon>Pseudomonas</taxon>
    </lineage>
</organism>